<name>A0AAW6E9X8_9FIRM</name>
<evidence type="ECO:0008006" key="4">
    <source>
        <dbReference type="Google" id="ProtNLM"/>
    </source>
</evidence>
<accession>A0AAW6E9X8</accession>
<comment type="caution">
    <text evidence="2">The sequence shown here is derived from an EMBL/GenBank/DDBJ whole genome shotgun (WGS) entry which is preliminary data.</text>
</comment>
<reference evidence="2" key="1">
    <citation type="submission" date="2023-01" db="EMBL/GenBank/DDBJ databases">
        <title>Human gut microbiome strain richness.</title>
        <authorList>
            <person name="Chen-Liaw A."/>
        </authorList>
    </citation>
    <scope>NUCLEOTIDE SEQUENCE</scope>
    <source>
        <strain evidence="2">D43st1_D9_D43t1_170807</strain>
    </source>
</reference>
<keyword evidence="1" id="KW-0472">Membrane</keyword>
<evidence type="ECO:0000313" key="2">
    <source>
        <dbReference type="EMBL" id="MDB8749955.1"/>
    </source>
</evidence>
<gene>
    <name evidence="2" type="ORF">PNW00_05775</name>
</gene>
<feature type="transmembrane region" description="Helical" evidence="1">
    <location>
        <begin position="20"/>
        <end position="39"/>
    </location>
</feature>
<keyword evidence="1" id="KW-1133">Transmembrane helix</keyword>
<sequence length="110" mass="12621">MRYYKRSHVHYSKSAMKIIALVFMLVGVTFLAVGIGFAIHQTQLKNRCTLEVNAIISDILSKDERHENDDGHTTYTTVYTPVYTYYANGQMYTNMLIFLSPLSSMIDLKT</sequence>
<dbReference type="Proteomes" id="UP001213042">
    <property type="component" value="Unassembled WGS sequence"/>
</dbReference>
<evidence type="ECO:0000313" key="3">
    <source>
        <dbReference type="Proteomes" id="UP001213042"/>
    </source>
</evidence>
<protein>
    <recommendedName>
        <fullName evidence="4">Secreted protein</fullName>
    </recommendedName>
</protein>
<dbReference type="AlphaFoldDB" id="A0AAW6E9X8"/>
<dbReference type="RefSeq" id="WP_195220903.1">
    <property type="nucleotide sequence ID" value="NZ_JADMWL010000007.1"/>
</dbReference>
<keyword evidence="1" id="KW-0812">Transmembrane</keyword>
<organism evidence="2 3">
    <name type="scientific">Ruminococcus bicirculans</name>
    <name type="common">ex Wegman et al. 2014</name>
    <dbReference type="NCBI Taxonomy" id="1160721"/>
    <lineage>
        <taxon>Bacteria</taxon>
        <taxon>Bacillati</taxon>
        <taxon>Bacillota</taxon>
        <taxon>Clostridia</taxon>
        <taxon>Eubacteriales</taxon>
        <taxon>Oscillospiraceae</taxon>
        <taxon>Ruminococcus</taxon>
    </lineage>
</organism>
<evidence type="ECO:0000256" key="1">
    <source>
        <dbReference type="SAM" id="Phobius"/>
    </source>
</evidence>
<dbReference type="EMBL" id="JAQMLU010000007">
    <property type="protein sequence ID" value="MDB8749955.1"/>
    <property type="molecule type" value="Genomic_DNA"/>
</dbReference>
<proteinExistence type="predicted"/>